<dbReference type="AlphaFoldDB" id="A0A087DET8"/>
<dbReference type="STRING" id="1437607.BISA_0073"/>
<gene>
    <name evidence="1" type="ORF">BISA_0073</name>
</gene>
<reference evidence="1 2" key="1">
    <citation type="submission" date="2014-03" db="EMBL/GenBank/DDBJ databases">
        <title>Genomics of Bifidobacteria.</title>
        <authorList>
            <person name="Ventura M."/>
            <person name="Milani C."/>
            <person name="Lugli G.A."/>
        </authorList>
    </citation>
    <scope>NUCLEOTIDE SEQUENCE [LARGE SCALE GENOMIC DNA]</scope>
    <source>
        <strain evidence="1 2">DSM 23967</strain>
    </source>
</reference>
<dbReference type="RefSeq" id="WP_272945241.1">
    <property type="nucleotide sequence ID" value="NZ_JGZN01000003.1"/>
</dbReference>
<name>A0A087DET8_9BIFI</name>
<organism evidence="1 2">
    <name type="scientific">Bifidobacterium saguini DSM 23967</name>
    <dbReference type="NCBI Taxonomy" id="1437607"/>
    <lineage>
        <taxon>Bacteria</taxon>
        <taxon>Bacillati</taxon>
        <taxon>Actinomycetota</taxon>
        <taxon>Actinomycetes</taxon>
        <taxon>Bifidobacteriales</taxon>
        <taxon>Bifidobacteriaceae</taxon>
        <taxon>Bifidobacterium</taxon>
    </lineage>
</organism>
<comment type="caution">
    <text evidence="1">The sequence shown here is derived from an EMBL/GenBank/DDBJ whole genome shotgun (WGS) entry which is preliminary data.</text>
</comment>
<sequence length="43" mass="4748">MVEIDAVETVIIHHIGVQATIGTVIDIFEKDAVQPLTRTMSRV</sequence>
<evidence type="ECO:0000313" key="2">
    <source>
        <dbReference type="Proteomes" id="UP000029066"/>
    </source>
</evidence>
<evidence type="ECO:0000313" key="1">
    <source>
        <dbReference type="EMBL" id="KFI94038.1"/>
    </source>
</evidence>
<accession>A0A087DET8</accession>
<dbReference type="Proteomes" id="UP000029066">
    <property type="component" value="Unassembled WGS sequence"/>
</dbReference>
<proteinExistence type="predicted"/>
<dbReference type="EMBL" id="JGZN01000003">
    <property type="protein sequence ID" value="KFI94038.1"/>
    <property type="molecule type" value="Genomic_DNA"/>
</dbReference>
<protein>
    <submittedName>
        <fullName evidence="1">Uncharacterized protein</fullName>
    </submittedName>
</protein>